<dbReference type="InterPro" id="IPR027417">
    <property type="entry name" value="P-loop_NTPase"/>
</dbReference>
<evidence type="ECO:0000256" key="9">
    <source>
        <dbReference type="SAM" id="Phobius"/>
    </source>
</evidence>
<keyword evidence="4 9" id="KW-0812">Transmembrane</keyword>
<dbReference type="GO" id="GO:0005886">
    <property type="term" value="C:plasma membrane"/>
    <property type="evidence" value="ECO:0007669"/>
    <property type="project" value="UniProtKB-SubCell"/>
</dbReference>
<dbReference type="InterPro" id="IPR039421">
    <property type="entry name" value="Type_1_exporter"/>
</dbReference>
<dbReference type="GO" id="GO:0140359">
    <property type="term" value="F:ABC-type transporter activity"/>
    <property type="evidence" value="ECO:0007669"/>
    <property type="project" value="InterPro"/>
</dbReference>
<dbReference type="SUPFAM" id="SSF52540">
    <property type="entry name" value="P-loop containing nucleoside triphosphate hydrolases"/>
    <property type="match status" value="1"/>
</dbReference>
<keyword evidence="3" id="KW-1003">Cell membrane</keyword>
<gene>
    <name evidence="12" type="ORF">FZC36_01365</name>
</gene>
<evidence type="ECO:0000259" key="10">
    <source>
        <dbReference type="PROSITE" id="PS50893"/>
    </source>
</evidence>
<dbReference type="FunFam" id="3.40.50.300:FF:000221">
    <property type="entry name" value="Multidrug ABC transporter ATP-binding protein"/>
    <property type="match status" value="1"/>
</dbReference>
<dbReference type="SMART" id="SM00382">
    <property type="entry name" value="AAA"/>
    <property type="match status" value="1"/>
</dbReference>
<dbReference type="Gene3D" id="3.40.50.300">
    <property type="entry name" value="P-loop containing nucleotide triphosphate hydrolases"/>
    <property type="match status" value="1"/>
</dbReference>
<dbReference type="Proteomes" id="UP000324924">
    <property type="component" value="Chromosome"/>
</dbReference>
<dbReference type="PROSITE" id="PS50929">
    <property type="entry name" value="ABC_TM1F"/>
    <property type="match status" value="1"/>
</dbReference>
<dbReference type="SUPFAM" id="SSF90123">
    <property type="entry name" value="ABC transporter transmembrane region"/>
    <property type="match status" value="1"/>
</dbReference>
<dbReference type="GO" id="GO:0016887">
    <property type="term" value="F:ATP hydrolysis activity"/>
    <property type="evidence" value="ECO:0007669"/>
    <property type="project" value="InterPro"/>
</dbReference>
<dbReference type="Pfam" id="PF00664">
    <property type="entry name" value="ABC_membrane"/>
    <property type="match status" value="1"/>
</dbReference>
<feature type="transmembrane region" description="Helical" evidence="9">
    <location>
        <begin position="241"/>
        <end position="265"/>
    </location>
</feature>
<feature type="domain" description="ABC transmembrane type-1" evidence="11">
    <location>
        <begin position="19"/>
        <end position="281"/>
    </location>
</feature>
<feature type="domain" description="ABC transporter" evidence="10">
    <location>
        <begin position="336"/>
        <end position="569"/>
    </location>
</feature>
<dbReference type="PROSITE" id="PS00211">
    <property type="entry name" value="ABC_TRANSPORTER_1"/>
    <property type="match status" value="1"/>
</dbReference>
<protein>
    <submittedName>
        <fullName evidence="12">ABC transporter ATP-binding protein</fullName>
    </submittedName>
</protein>
<keyword evidence="6 12" id="KW-0067">ATP-binding</keyword>
<evidence type="ECO:0000256" key="4">
    <source>
        <dbReference type="ARBA" id="ARBA00022692"/>
    </source>
</evidence>
<evidence type="ECO:0000259" key="11">
    <source>
        <dbReference type="PROSITE" id="PS50929"/>
    </source>
</evidence>
<evidence type="ECO:0000256" key="8">
    <source>
        <dbReference type="ARBA" id="ARBA00023136"/>
    </source>
</evidence>
<dbReference type="OrthoDB" id="9808328at2"/>
<dbReference type="InterPro" id="IPR036640">
    <property type="entry name" value="ABC1_TM_sf"/>
</dbReference>
<dbReference type="PANTHER" id="PTHR24221:SF503">
    <property type="entry name" value="MITOCHONDRIAL POTASSIUM CHANNEL ATP-BINDING SUBUNIT"/>
    <property type="match status" value="1"/>
</dbReference>
<dbReference type="Pfam" id="PF00005">
    <property type="entry name" value="ABC_tran"/>
    <property type="match status" value="1"/>
</dbReference>
<sequence>MTITKFVLDSIKPFRGAIFLMGAVVALISIAISGFHVVSKYLVDGFDVYSKTGNLDKVYISLLFLIANVIIYQIALRAREYLEIRFVPKLKKNVVDILSSKILFYPYVFFKDFDASKFVFSVFQVSESVSDLIIDYLSDFFKGFLNLVLAVVLMFSVHFTIGVIGLAWVISWIILSIFLAKRANKLAYNLADSRSTLSSKWNDTFKNVDSVFIYNGSNYESSKNMKFSHDTMIQEKKMNVFILNINIIQGTVFILVTIVSIFTLLNLFKQGQVTAGDFILITETIHSIGANLWDFAQDFSWFISDLGKISQGLDMTKTPLKQALLTSNVQIKSHDILFNDVSFRYSGSRDVFSNNGEIAIKQGEKIGLVGASGSGKSTFIKLMLGLMHPKFGSVKVGGVDTKEVCSDSLRKSFALIPQDNSLFEDTIMNNIKYGSFGSTEEDVINAAKRANIHNFISSLPDKYETIAKNNNFSGGQKQRIGIARGFLRDAKIFIFDESTSALDTVTEKDILASINDIESSKTKIIIAHRLYNVFDADRIFVFDKGRIVQIGSHEELKEQNGIYKTFFDIQTRQI</sequence>
<evidence type="ECO:0000313" key="12">
    <source>
        <dbReference type="EMBL" id="QEK39082.1"/>
    </source>
</evidence>
<feature type="transmembrane region" description="Helical" evidence="9">
    <location>
        <begin position="16"/>
        <end position="38"/>
    </location>
</feature>
<feature type="transmembrane region" description="Helical" evidence="9">
    <location>
        <begin position="147"/>
        <end position="180"/>
    </location>
</feature>
<evidence type="ECO:0000256" key="6">
    <source>
        <dbReference type="ARBA" id="ARBA00022840"/>
    </source>
</evidence>
<keyword evidence="7 9" id="KW-1133">Transmembrane helix</keyword>
<evidence type="ECO:0000256" key="2">
    <source>
        <dbReference type="ARBA" id="ARBA00022448"/>
    </source>
</evidence>
<evidence type="ECO:0000313" key="13">
    <source>
        <dbReference type="Proteomes" id="UP000324924"/>
    </source>
</evidence>
<feature type="transmembrane region" description="Helical" evidence="9">
    <location>
        <begin position="58"/>
        <end position="78"/>
    </location>
</feature>
<dbReference type="KEGG" id="nabu:FZC36_01365"/>
<dbReference type="GO" id="GO:0005524">
    <property type="term" value="F:ATP binding"/>
    <property type="evidence" value="ECO:0007669"/>
    <property type="project" value="UniProtKB-KW"/>
</dbReference>
<keyword evidence="8 9" id="KW-0472">Membrane</keyword>
<organism evidence="12 13">
    <name type="scientific">Candidatus Nesciobacter abundans</name>
    <dbReference type="NCBI Taxonomy" id="2601668"/>
    <lineage>
        <taxon>Bacteria</taxon>
        <taxon>Pseudomonadati</taxon>
        <taxon>Pseudomonadota</taxon>
        <taxon>Alphaproteobacteria</taxon>
        <taxon>Holosporales</taxon>
        <taxon>Holosporaceae</taxon>
        <taxon>Candidatus Nesciobacter</taxon>
    </lineage>
</organism>
<evidence type="ECO:0000256" key="7">
    <source>
        <dbReference type="ARBA" id="ARBA00022989"/>
    </source>
</evidence>
<proteinExistence type="predicted"/>
<keyword evidence="13" id="KW-1185">Reference proteome</keyword>
<evidence type="ECO:0000256" key="1">
    <source>
        <dbReference type="ARBA" id="ARBA00004651"/>
    </source>
</evidence>
<dbReference type="InterPro" id="IPR011527">
    <property type="entry name" value="ABC1_TM_dom"/>
</dbReference>
<dbReference type="PROSITE" id="PS50893">
    <property type="entry name" value="ABC_TRANSPORTER_2"/>
    <property type="match status" value="1"/>
</dbReference>
<dbReference type="InterPro" id="IPR003439">
    <property type="entry name" value="ABC_transporter-like_ATP-bd"/>
</dbReference>
<evidence type="ECO:0000256" key="5">
    <source>
        <dbReference type="ARBA" id="ARBA00022741"/>
    </source>
</evidence>
<dbReference type="AlphaFoldDB" id="A0A5C0UI69"/>
<name>A0A5C0UI69_9PROT</name>
<keyword evidence="5" id="KW-0547">Nucleotide-binding</keyword>
<dbReference type="RefSeq" id="WP_148972205.1">
    <property type="nucleotide sequence ID" value="NZ_CP043314.1"/>
</dbReference>
<evidence type="ECO:0000256" key="3">
    <source>
        <dbReference type="ARBA" id="ARBA00022475"/>
    </source>
</evidence>
<dbReference type="EMBL" id="CP043314">
    <property type="protein sequence ID" value="QEK39082.1"/>
    <property type="molecule type" value="Genomic_DNA"/>
</dbReference>
<dbReference type="Gene3D" id="1.20.1560.10">
    <property type="entry name" value="ABC transporter type 1, transmembrane domain"/>
    <property type="match status" value="1"/>
</dbReference>
<dbReference type="InterPro" id="IPR003593">
    <property type="entry name" value="AAA+_ATPase"/>
</dbReference>
<dbReference type="PANTHER" id="PTHR24221">
    <property type="entry name" value="ATP-BINDING CASSETTE SUB-FAMILY B"/>
    <property type="match status" value="1"/>
</dbReference>
<dbReference type="InterPro" id="IPR017871">
    <property type="entry name" value="ABC_transporter-like_CS"/>
</dbReference>
<reference evidence="12 13" key="1">
    <citation type="submission" date="2019-08" db="EMBL/GenBank/DDBJ databases">
        <title>Highly reduced genomes of protist endosymbionts show evolutionary convergence.</title>
        <authorList>
            <person name="George E."/>
            <person name="Husnik F."/>
            <person name="Tashyreva D."/>
            <person name="Prokopchuk G."/>
            <person name="Horak A."/>
            <person name="Kwong W.K."/>
            <person name="Lukes J."/>
            <person name="Keeling P.J."/>
        </authorList>
    </citation>
    <scope>NUCLEOTIDE SEQUENCE [LARGE SCALE GENOMIC DNA]</scope>
    <source>
        <strain evidence="12">1604HC</strain>
    </source>
</reference>
<keyword evidence="2" id="KW-0813">Transport</keyword>
<accession>A0A5C0UI69</accession>
<feature type="transmembrane region" description="Helical" evidence="9">
    <location>
        <begin position="90"/>
        <end position="110"/>
    </location>
</feature>
<comment type="subcellular location">
    <subcellularLocation>
        <location evidence="1">Cell membrane</location>
        <topology evidence="1">Multi-pass membrane protein</topology>
    </subcellularLocation>
</comment>